<accession>A0ABR1B2A0</accession>
<evidence type="ECO:0000259" key="2">
    <source>
        <dbReference type="PROSITE" id="PS51788"/>
    </source>
</evidence>
<reference evidence="3 4" key="1">
    <citation type="submission" date="2023-09" db="EMBL/GenBank/DDBJ databases">
        <title>Genomes of two closely related lineages of the louse Polyplax serrata with different host specificities.</title>
        <authorList>
            <person name="Martinu J."/>
            <person name="Tarabai H."/>
            <person name="Stefka J."/>
            <person name="Hypsa V."/>
        </authorList>
    </citation>
    <scope>NUCLEOTIDE SEQUENCE [LARGE SCALE GENOMIC DNA]</scope>
    <source>
        <strain evidence="3">98ZLc_SE</strain>
    </source>
</reference>
<dbReference type="EMBL" id="JAWJWF010000004">
    <property type="protein sequence ID" value="KAK6633391.1"/>
    <property type="molecule type" value="Genomic_DNA"/>
</dbReference>
<feature type="domain" description="CULT" evidence="2">
    <location>
        <begin position="37"/>
        <end position="163"/>
    </location>
</feature>
<name>A0ABR1B2A0_POLSC</name>
<dbReference type="PROSITE" id="PS51788">
    <property type="entry name" value="CULT"/>
    <property type="match status" value="1"/>
</dbReference>
<feature type="region of interest" description="Disordered" evidence="1">
    <location>
        <begin position="266"/>
        <end position="302"/>
    </location>
</feature>
<dbReference type="Gene3D" id="2.170.150.20">
    <property type="entry name" value="Peptide methionine sulfoxide reductase"/>
    <property type="match status" value="1"/>
</dbReference>
<feature type="compositionally biased region" description="Basic and acidic residues" evidence="1">
    <location>
        <begin position="266"/>
        <end position="292"/>
    </location>
</feature>
<dbReference type="Proteomes" id="UP001359485">
    <property type="component" value="Unassembled WGS sequence"/>
</dbReference>
<dbReference type="InterPro" id="IPR028271">
    <property type="entry name" value="RAMAC"/>
</dbReference>
<keyword evidence="4" id="KW-1185">Reference proteome</keyword>
<evidence type="ECO:0000313" key="4">
    <source>
        <dbReference type="Proteomes" id="UP001359485"/>
    </source>
</evidence>
<comment type="caution">
    <text evidence="3">The sequence shown here is derived from an EMBL/GenBank/DDBJ whole genome shotgun (WGS) entry which is preliminary data.</text>
</comment>
<dbReference type="CDD" id="cd15777">
    <property type="entry name" value="CRBN_C_like"/>
    <property type="match status" value="1"/>
</dbReference>
<proteinExistence type="predicted"/>
<protein>
    <recommendedName>
        <fullName evidence="2">CULT domain-containing protein</fullName>
    </recommendedName>
</protein>
<dbReference type="InterPro" id="IPR034750">
    <property type="entry name" value="CULT"/>
</dbReference>
<feature type="region of interest" description="Disordered" evidence="1">
    <location>
        <begin position="241"/>
        <end position="260"/>
    </location>
</feature>
<organism evidence="3 4">
    <name type="scientific">Polyplax serrata</name>
    <name type="common">Common mouse louse</name>
    <dbReference type="NCBI Taxonomy" id="468196"/>
    <lineage>
        <taxon>Eukaryota</taxon>
        <taxon>Metazoa</taxon>
        <taxon>Ecdysozoa</taxon>
        <taxon>Arthropoda</taxon>
        <taxon>Hexapoda</taxon>
        <taxon>Insecta</taxon>
        <taxon>Pterygota</taxon>
        <taxon>Neoptera</taxon>
        <taxon>Paraneoptera</taxon>
        <taxon>Psocodea</taxon>
        <taxon>Troctomorpha</taxon>
        <taxon>Phthiraptera</taxon>
        <taxon>Anoplura</taxon>
        <taxon>Polyplacidae</taxon>
        <taxon>Polyplax</taxon>
    </lineage>
</organism>
<dbReference type="Pfam" id="PF15320">
    <property type="entry name" value="RAM"/>
    <property type="match status" value="1"/>
</dbReference>
<evidence type="ECO:0000313" key="3">
    <source>
        <dbReference type="EMBL" id="KAK6633391.1"/>
    </source>
</evidence>
<gene>
    <name evidence="3" type="ORF">RUM44_003993</name>
</gene>
<sequence length="302" mass="35556">MRDVRYKLVYLEETHSYGDTRVQKNLEAKKRCGDIWVNFLLCKFCGADAADLEYAISVRSPASLRTENQTLSGKQVLSQTLKNPANIYFDVITVKKSNCIGVGEWKKTDMWFPGFAWKACVCQPWGHFLGWVFEPVNTLQENQNKASERGFYALISDNILTEQFSNSLLMIPKSYRNKMSSKNPGNLTEEQEAHLKSLEEEFKDRYTEKDEMFMATFNAKPSQPPVYETWAPHRNRNWQRRDRYNRYQDGSGSRYADGNYRYSDNYRSDYRYNPYNDRRRDSGNECRQRGEIGDYQSPLNYY</sequence>
<evidence type="ECO:0000256" key="1">
    <source>
        <dbReference type="SAM" id="MobiDB-lite"/>
    </source>
</evidence>